<proteinExistence type="predicted"/>
<gene>
    <name evidence="2" type="ORF">GCM10007209_38370</name>
</gene>
<organism evidence="2 3">
    <name type="scientific">Haloferax sulfurifontis</name>
    <dbReference type="NCBI Taxonomy" id="255616"/>
    <lineage>
        <taxon>Archaea</taxon>
        <taxon>Methanobacteriati</taxon>
        <taxon>Methanobacteriota</taxon>
        <taxon>Stenosarchaea group</taxon>
        <taxon>Halobacteria</taxon>
        <taxon>Halobacteriales</taxon>
        <taxon>Haloferacaceae</taxon>
        <taxon>Haloferax</taxon>
    </lineage>
</organism>
<sequence>MTDDTTEPTALRAWVRAQADDLGVDVSDLLIQSKRRDPMWKGTDADRAKAEWFAEWWERATESIGTDRLHVRGLHYYMASAGEDIEPPTNCSWDLYKNTSRCYDYLEECSMLARILGTIPLGGIEDQKHDQMTVTTYSDHRRTADTQEVSPPAGIDAPGVPKPEERASLGFDPRSIGGETPLQNVEFDDATDYALLVAESVVDDIEDDLYLDAPRQAPYHLELWSEKTLPEYIHDLARSLGVNVIVEGQGDLSLTIAHDLVRRIDDAGKPAVILYLSDFDAKGDHMSTAMSGKLAWLNERGDVDHRVAIEQLALTKEQVEQLDLPRKPIEESSHTGTGGRAYDTLVDDWERRKGKGATELNALEARPEEFERIVREGVERYIDPDIPAKNAEAREEWREQTVATIRDAIRNAGLDEQIGAVVSWATRYNEALDEAEPVLRELREFRNDPDLADWVRSTRDAVDETALPLVEVPEGHAPWPEDPLFDTDREYVQNVARIQQHANDR</sequence>
<accession>A0A830DYY7</accession>
<reference evidence="2" key="2">
    <citation type="submission" date="2020-09" db="EMBL/GenBank/DDBJ databases">
        <authorList>
            <person name="Sun Q."/>
            <person name="Sedlacek I."/>
        </authorList>
    </citation>
    <scope>NUCLEOTIDE SEQUENCE</scope>
    <source>
        <strain evidence="2">CCM 7217</strain>
    </source>
</reference>
<evidence type="ECO:0000313" key="3">
    <source>
        <dbReference type="Proteomes" id="UP000646833"/>
    </source>
</evidence>
<protein>
    <submittedName>
        <fullName evidence="2">Uncharacterized protein</fullName>
    </submittedName>
</protein>
<name>A0A830DYY7_9EURY</name>
<evidence type="ECO:0000256" key="1">
    <source>
        <dbReference type="SAM" id="MobiDB-lite"/>
    </source>
</evidence>
<feature type="region of interest" description="Disordered" evidence="1">
    <location>
        <begin position="141"/>
        <end position="182"/>
    </location>
</feature>
<dbReference type="AlphaFoldDB" id="A0A830DYY7"/>
<dbReference type="EMBL" id="BMCI01000011">
    <property type="protein sequence ID" value="GGC72719.1"/>
    <property type="molecule type" value="Genomic_DNA"/>
</dbReference>
<reference evidence="2" key="1">
    <citation type="journal article" date="2014" name="Int. J. Syst. Evol. Microbiol.">
        <title>Complete genome sequence of Corynebacterium casei LMG S-19264T (=DSM 44701T), isolated from a smear-ripened cheese.</title>
        <authorList>
            <consortium name="US DOE Joint Genome Institute (JGI-PGF)"/>
            <person name="Walter F."/>
            <person name="Albersmeier A."/>
            <person name="Kalinowski J."/>
            <person name="Ruckert C."/>
        </authorList>
    </citation>
    <scope>NUCLEOTIDE SEQUENCE</scope>
    <source>
        <strain evidence="2">CCM 7217</strain>
    </source>
</reference>
<comment type="caution">
    <text evidence="2">The sequence shown here is derived from an EMBL/GenBank/DDBJ whole genome shotgun (WGS) entry which is preliminary data.</text>
</comment>
<evidence type="ECO:0000313" key="2">
    <source>
        <dbReference type="EMBL" id="GGC72719.1"/>
    </source>
</evidence>
<dbReference type="Proteomes" id="UP000646833">
    <property type="component" value="Unassembled WGS sequence"/>
</dbReference>
<dbReference type="RefSeq" id="WP_007273969.1">
    <property type="nucleotide sequence ID" value="NZ_BMCI01000011.1"/>
</dbReference>